<proteinExistence type="predicted"/>
<evidence type="ECO:0000313" key="1">
    <source>
        <dbReference type="EMBL" id="OAY27766.1"/>
    </source>
</evidence>
<gene>
    <name evidence="1" type="ORF">MANES_15G014300</name>
</gene>
<dbReference type="EMBL" id="CM004401">
    <property type="protein sequence ID" value="OAY27766.1"/>
    <property type="molecule type" value="Genomic_DNA"/>
</dbReference>
<accession>A0A2C9UC69</accession>
<reference evidence="1" key="1">
    <citation type="submission" date="2016-02" db="EMBL/GenBank/DDBJ databases">
        <title>WGS assembly of Manihot esculenta.</title>
        <authorList>
            <person name="Bredeson J.V."/>
            <person name="Prochnik S.E."/>
            <person name="Lyons J.B."/>
            <person name="Schmutz J."/>
            <person name="Grimwood J."/>
            <person name="Vrebalov J."/>
            <person name="Bart R.S."/>
            <person name="Amuge T."/>
            <person name="Ferguson M.E."/>
            <person name="Green R."/>
            <person name="Putnam N."/>
            <person name="Stites J."/>
            <person name="Rounsley S."/>
            <person name="Rokhsar D.S."/>
        </authorList>
    </citation>
    <scope>NUCLEOTIDE SEQUENCE [LARGE SCALE GENOMIC DNA]</scope>
    <source>
        <tissue evidence="1">Leaf</tissue>
    </source>
</reference>
<sequence length="78" mass="9002">MYSGFMTTGIFYCRISCLVRMRLQYIQLQCYFVLTSLKSTIGLALLGCRSQNLRLIECMQNYPCPLICLFSHALHSSH</sequence>
<dbReference type="AlphaFoldDB" id="A0A2C9UC69"/>
<organism evidence="1">
    <name type="scientific">Manihot esculenta</name>
    <name type="common">Cassava</name>
    <name type="synonym">Jatropha manihot</name>
    <dbReference type="NCBI Taxonomy" id="3983"/>
    <lineage>
        <taxon>Eukaryota</taxon>
        <taxon>Viridiplantae</taxon>
        <taxon>Streptophyta</taxon>
        <taxon>Embryophyta</taxon>
        <taxon>Tracheophyta</taxon>
        <taxon>Spermatophyta</taxon>
        <taxon>Magnoliopsida</taxon>
        <taxon>eudicotyledons</taxon>
        <taxon>Gunneridae</taxon>
        <taxon>Pentapetalae</taxon>
        <taxon>rosids</taxon>
        <taxon>fabids</taxon>
        <taxon>Malpighiales</taxon>
        <taxon>Euphorbiaceae</taxon>
        <taxon>Crotonoideae</taxon>
        <taxon>Manihoteae</taxon>
        <taxon>Manihot</taxon>
    </lineage>
</organism>
<name>A0A2C9UC69_MANES</name>
<protein>
    <submittedName>
        <fullName evidence="1">Uncharacterized protein</fullName>
    </submittedName>
</protein>